<feature type="transmembrane region" description="Helical" evidence="1">
    <location>
        <begin position="47"/>
        <end position="68"/>
    </location>
</feature>
<evidence type="ECO:0000256" key="1">
    <source>
        <dbReference type="SAM" id="Phobius"/>
    </source>
</evidence>
<accession>A0A410E1H5</accession>
<evidence type="ECO:0000313" key="2">
    <source>
        <dbReference type="EMBL" id="QAA35128.1"/>
    </source>
</evidence>
<evidence type="ECO:0000313" key="3">
    <source>
        <dbReference type="Proteomes" id="UP000286268"/>
    </source>
</evidence>
<feature type="transmembrane region" description="Helical" evidence="1">
    <location>
        <begin position="6"/>
        <end position="26"/>
    </location>
</feature>
<feature type="transmembrane region" description="Helical" evidence="1">
    <location>
        <begin position="74"/>
        <end position="92"/>
    </location>
</feature>
<keyword evidence="1" id="KW-0812">Transmembrane</keyword>
<dbReference type="Proteomes" id="UP000286268">
    <property type="component" value="Chromosome"/>
</dbReference>
<sequence length="101" mass="11391">MEGYEYILIAVGFVLLLLSYLVGVGNKTILRINDKITPEDIEEKNKFISDIALPPALIGIAIIVATFIFRISKFMGVLIIGVVSIYSLAREFRLLYNIRKK</sequence>
<keyword evidence="1" id="KW-0472">Membrane</keyword>
<keyword evidence="3" id="KW-1185">Reference proteome</keyword>
<proteinExistence type="predicted"/>
<name>A0A410E1H5_9CLOT</name>
<keyword evidence="1" id="KW-1133">Transmembrane helix</keyword>
<reference evidence="2 3" key="1">
    <citation type="submission" date="2018-01" db="EMBL/GenBank/DDBJ databases">
        <title>Genome Sequencing and Assembly of Anaerobacter polyendosporus strain CT4.</title>
        <authorList>
            <person name="Tachaapaikoon C."/>
            <person name="Sutheeworapong S."/>
            <person name="Jenjaroenpun P."/>
            <person name="Wongsurawat T."/>
            <person name="Nookeaw I."/>
            <person name="Cheawchanlertfa P."/>
            <person name="Kosugi A."/>
            <person name="Cheevadhanarak S."/>
            <person name="Ratanakhanokchai K."/>
        </authorList>
    </citation>
    <scope>NUCLEOTIDE SEQUENCE [LARGE SCALE GENOMIC DNA]</scope>
    <source>
        <strain evidence="2 3">CT4</strain>
    </source>
</reference>
<organism evidence="2 3">
    <name type="scientific">Clostridium manihotivorum</name>
    <dbReference type="NCBI Taxonomy" id="2320868"/>
    <lineage>
        <taxon>Bacteria</taxon>
        <taxon>Bacillati</taxon>
        <taxon>Bacillota</taxon>
        <taxon>Clostridia</taxon>
        <taxon>Eubacteriales</taxon>
        <taxon>Clostridiaceae</taxon>
        <taxon>Clostridium</taxon>
    </lineage>
</organism>
<dbReference type="AlphaFoldDB" id="A0A410E1H5"/>
<gene>
    <name evidence="2" type="ORF">C1I91_27730</name>
</gene>
<dbReference type="EMBL" id="CP025746">
    <property type="protein sequence ID" value="QAA35128.1"/>
    <property type="molecule type" value="Genomic_DNA"/>
</dbReference>
<dbReference type="KEGG" id="cmah:C1I91_27730"/>
<protein>
    <recommendedName>
        <fullName evidence="4">DUF3784 domain-containing protein</fullName>
    </recommendedName>
</protein>
<dbReference type="RefSeq" id="WP_128215821.1">
    <property type="nucleotide sequence ID" value="NZ_CP025746.1"/>
</dbReference>
<evidence type="ECO:0008006" key="4">
    <source>
        <dbReference type="Google" id="ProtNLM"/>
    </source>
</evidence>